<accession>A0A317WZ92</accession>
<dbReference type="GO" id="GO:0019748">
    <property type="term" value="P:secondary metabolic process"/>
    <property type="evidence" value="ECO:0007669"/>
    <property type="project" value="TreeGrafter"/>
</dbReference>
<dbReference type="GO" id="GO:0016787">
    <property type="term" value="F:hydrolase activity"/>
    <property type="evidence" value="ECO:0007669"/>
    <property type="project" value="UniProtKB-KW"/>
</dbReference>
<dbReference type="InterPro" id="IPR005645">
    <property type="entry name" value="FSH-like_dom"/>
</dbReference>
<dbReference type="PANTHER" id="PTHR48070:SF6">
    <property type="entry name" value="ESTERASE OVCA2"/>
    <property type="match status" value="1"/>
</dbReference>
<comment type="caution">
    <text evidence="3">The sequence shown here is derived from an EMBL/GenBank/DDBJ whole genome shotgun (WGS) entry which is preliminary data.</text>
</comment>
<sequence length="252" mass="28352">MYYDTVSTYTPRKAKVLLLHGNGQSAHTFQAKMRFLHEPIARAINKAPSITHRDVYSGGVDFVYLDAPIPASQIDRGQEPRNGKEANPDRLIDSWVWGDGDPENGEIIGAETVLPHLTRVLEGQGPFMGVIGFSEGATWATVLSGLLEREAKASTGFHTNHPPLQFCIAFSGFRFEHESYQWMYTPKIETPVLHFMGTLDTQVTEQQTLRLIEACQNPTVQYFEGTHYIPRTPEINKRITDHIQQALVWSLG</sequence>
<evidence type="ECO:0000256" key="1">
    <source>
        <dbReference type="ARBA" id="ARBA00022801"/>
    </source>
</evidence>
<dbReference type="GeneID" id="37110078"/>
<name>A0A317WZ92_9EURO</name>
<dbReference type="InterPro" id="IPR050593">
    <property type="entry name" value="LovG"/>
</dbReference>
<dbReference type="Pfam" id="PF03959">
    <property type="entry name" value="FSH1"/>
    <property type="match status" value="1"/>
</dbReference>
<dbReference type="GO" id="GO:0005737">
    <property type="term" value="C:cytoplasm"/>
    <property type="evidence" value="ECO:0007669"/>
    <property type="project" value="TreeGrafter"/>
</dbReference>
<evidence type="ECO:0000313" key="4">
    <source>
        <dbReference type="Proteomes" id="UP000246702"/>
    </source>
</evidence>
<dbReference type="GO" id="GO:0005634">
    <property type="term" value="C:nucleus"/>
    <property type="evidence" value="ECO:0007669"/>
    <property type="project" value="TreeGrafter"/>
</dbReference>
<dbReference type="EMBL" id="MSFK01000008">
    <property type="protein sequence ID" value="PWY91689.1"/>
    <property type="molecule type" value="Genomic_DNA"/>
</dbReference>
<dbReference type="RefSeq" id="XP_025469417.1">
    <property type="nucleotide sequence ID" value="XM_025607935.1"/>
</dbReference>
<evidence type="ECO:0000259" key="2">
    <source>
        <dbReference type="Pfam" id="PF03959"/>
    </source>
</evidence>
<proteinExistence type="predicted"/>
<evidence type="ECO:0000313" key="3">
    <source>
        <dbReference type="EMBL" id="PWY91689.1"/>
    </source>
</evidence>
<dbReference type="InterPro" id="IPR029058">
    <property type="entry name" value="AB_hydrolase_fold"/>
</dbReference>
<keyword evidence="1" id="KW-0378">Hydrolase</keyword>
<reference evidence="3 4" key="1">
    <citation type="submission" date="2016-12" db="EMBL/GenBank/DDBJ databases">
        <title>The genomes of Aspergillus section Nigri reveals drivers in fungal speciation.</title>
        <authorList>
            <consortium name="DOE Joint Genome Institute"/>
            <person name="Vesth T.C."/>
            <person name="Nybo J."/>
            <person name="Theobald S."/>
            <person name="Brandl J."/>
            <person name="Frisvad J.C."/>
            <person name="Nielsen K.F."/>
            <person name="Lyhne E.K."/>
            <person name="Kogle M.E."/>
            <person name="Kuo A."/>
            <person name="Riley R."/>
            <person name="Clum A."/>
            <person name="Nolan M."/>
            <person name="Lipzen A."/>
            <person name="Salamov A."/>
            <person name="Henrissat B."/>
            <person name="Wiebenga A."/>
            <person name="De Vries R.P."/>
            <person name="Grigoriev I.V."/>
            <person name="Mortensen U.H."/>
            <person name="Andersen M.R."/>
            <person name="Baker S.E."/>
        </authorList>
    </citation>
    <scope>NUCLEOTIDE SEQUENCE [LARGE SCALE GENOMIC DNA]</scope>
    <source>
        <strain evidence="3 4">CBS 115572</strain>
    </source>
</reference>
<dbReference type="PANTHER" id="PTHR48070">
    <property type="entry name" value="ESTERASE OVCA2"/>
    <property type="match status" value="1"/>
</dbReference>
<organism evidence="3 4">
    <name type="scientific">Aspergillus sclerotioniger CBS 115572</name>
    <dbReference type="NCBI Taxonomy" id="1450535"/>
    <lineage>
        <taxon>Eukaryota</taxon>
        <taxon>Fungi</taxon>
        <taxon>Dikarya</taxon>
        <taxon>Ascomycota</taxon>
        <taxon>Pezizomycotina</taxon>
        <taxon>Eurotiomycetes</taxon>
        <taxon>Eurotiomycetidae</taxon>
        <taxon>Eurotiales</taxon>
        <taxon>Aspergillaceae</taxon>
        <taxon>Aspergillus</taxon>
        <taxon>Aspergillus subgen. Circumdati</taxon>
    </lineage>
</organism>
<feature type="domain" description="Serine hydrolase" evidence="2">
    <location>
        <begin position="12"/>
        <end position="237"/>
    </location>
</feature>
<dbReference type="Gene3D" id="3.40.50.1820">
    <property type="entry name" value="alpha/beta hydrolase"/>
    <property type="match status" value="1"/>
</dbReference>
<gene>
    <name evidence="3" type="ORF">BO94DRAFT_461516</name>
</gene>
<dbReference type="STRING" id="1450535.A0A317WZ92"/>
<dbReference type="OrthoDB" id="2094269at2759"/>
<dbReference type="SUPFAM" id="SSF53474">
    <property type="entry name" value="alpha/beta-Hydrolases"/>
    <property type="match status" value="1"/>
</dbReference>
<keyword evidence="4" id="KW-1185">Reference proteome</keyword>
<dbReference type="AlphaFoldDB" id="A0A317WZ92"/>
<protein>
    <recommendedName>
        <fullName evidence="2">Serine hydrolase domain-containing protein</fullName>
    </recommendedName>
</protein>
<dbReference type="Proteomes" id="UP000246702">
    <property type="component" value="Unassembled WGS sequence"/>
</dbReference>